<accession>A0A6H5IBY5</accession>
<feature type="compositionally biased region" description="Basic and acidic residues" evidence="1">
    <location>
        <begin position="40"/>
        <end position="55"/>
    </location>
</feature>
<evidence type="ECO:0000313" key="3">
    <source>
        <dbReference type="Proteomes" id="UP000479190"/>
    </source>
</evidence>
<dbReference type="Proteomes" id="UP000479190">
    <property type="component" value="Unassembled WGS sequence"/>
</dbReference>
<name>A0A6H5IBY5_9HYME</name>
<feature type="non-terminal residue" evidence="2">
    <location>
        <position position="440"/>
    </location>
</feature>
<dbReference type="EMBL" id="CADCXV010000792">
    <property type="protein sequence ID" value="CAB0035517.1"/>
    <property type="molecule type" value="Genomic_DNA"/>
</dbReference>
<organism evidence="2 3">
    <name type="scientific">Trichogramma brassicae</name>
    <dbReference type="NCBI Taxonomy" id="86971"/>
    <lineage>
        <taxon>Eukaryota</taxon>
        <taxon>Metazoa</taxon>
        <taxon>Ecdysozoa</taxon>
        <taxon>Arthropoda</taxon>
        <taxon>Hexapoda</taxon>
        <taxon>Insecta</taxon>
        <taxon>Pterygota</taxon>
        <taxon>Neoptera</taxon>
        <taxon>Endopterygota</taxon>
        <taxon>Hymenoptera</taxon>
        <taxon>Apocrita</taxon>
        <taxon>Proctotrupomorpha</taxon>
        <taxon>Chalcidoidea</taxon>
        <taxon>Trichogrammatidae</taxon>
        <taxon>Trichogramma</taxon>
    </lineage>
</organism>
<evidence type="ECO:0000256" key="1">
    <source>
        <dbReference type="SAM" id="MobiDB-lite"/>
    </source>
</evidence>
<evidence type="ECO:0000313" key="2">
    <source>
        <dbReference type="EMBL" id="CAB0035517.1"/>
    </source>
</evidence>
<feature type="region of interest" description="Disordered" evidence="1">
    <location>
        <begin position="1"/>
        <end position="94"/>
    </location>
</feature>
<keyword evidence="3" id="KW-1185">Reference proteome</keyword>
<reference evidence="2 3" key="1">
    <citation type="submission" date="2020-02" db="EMBL/GenBank/DDBJ databases">
        <authorList>
            <person name="Ferguson B K."/>
        </authorList>
    </citation>
    <scope>NUCLEOTIDE SEQUENCE [LARGE SCALE GENOMIC DNA]</scope>
</reference>
<sequence>MSRKSRCLSTSSWLVDPDKDVKPSVVTPTTEVPNEPLSLRPDEPSRDTPARDVRARRTRGPSSRDEPTIDPSPHVVPARDSPPRDPPARGGPAYNHLSLSSLSITFFRSVQILLDQNYHPEDPVTCAIYFLSYLKLREKTSVSIPCAHKQHEFFCIRCNMSHKKRKQREIENPVEELQRLMKKVESINKRMVTVQEKLVPEQAGGRPPKDSMTDEPDKVEEADDEDEEEEMDDWSLVPTTFTLKVRVICVTPGVPGEREHVAWVLVTLGKSAAHLRKVQEVCSAQELTSEFPQRPGAPSYIARRGRRATAAAAAVVGSHCLSRGREVAPIPVRPRNGADPRSSALTRVRERERKRYVRRVSAAGSSRKQFYVAGAAVNSSANRRCIGTYTTKVALARTNARFSRKDTIFRVREFFEEITDYRQHLLWLEYSRVPRTRWFR</sequence>
<proteinExistence type="predicted"/>
<dbReference type="AlphaFoldDB" id="A0A6H5IBY5"/>
<feature type="compositionally biased region" description="Acidic residues" evidence="1">
    <location>
        <begin position="217"/>
        <end position="233"/>
    </location>
</feature>
<gene>
    <name evidence="2" type="ORF">TBRA_LOCUS7411</name>
</gene>
<feature type="compositionally biased region" description="Basic and acidic residues" evidence="1">
    <location>
        <begin position="207"/>
        <end position="216"/>
    </location>
</feature>
<protein>
    <submittedName>
        <fullName evidence="2">Uncharacterized protein</fullName>
    </submittedName>
</protein>
<feature type="region of interest" description="Disordered" evidence="1">
    <location>
        <begin position="195"/>
        <end position="234"/>
    </location>
</feature>